<dbReference type="CDD" id="cd06171">
    <property type="entry name" value="Sigma70_r4"/>
    <property type="match status" value="1"/>
</dbReference>
<dbReference type="Pfam" id="PF04542">
    <property type="entry name" value="Sigma70_r2"/>
    <property type="match status" value="1"/>
</dbReference>
<dbReference type="InterPro" id="IPR013249">
    <property type="entry name" value="RNA_pol_sigma70_r4_t2"/>
</dbReference>
<evidence type="ECO:0000313" key="8">
    <source>
        <dbReference type="EMBL" id="RTQ45290.1"/>
    </source>
</evidence>
<sequence>MADHYPSDDVLMARVQANDLDQLAVLFDRYHRPIFNYLLRRTNNDRETAEDLTQTVFERLLKYRTSYQPSQQFRAWIYQLARNAHADHWQRQQQLRTTDVLDSEQRGQLGASAFAAQDAAEHSQHLYEALALLPDAQRDILVLNRIQGFSYEEIGEQLACSAGAARVKAHRALQALRAIFFAS</sequence>
<dbReference type="GO" id="GO:0003677">
    <property type="term" value="F:DNA binding"/>
    <property type="evidence" value="ECO:0007669"/>
    <property type="project" value="UniProtKB-KW"/>
</dbReference>
<dbReference type="Gene3D" id="1.10.1740.10">
    <property type="match status" value="1"/>
</dbReference>
<dbReference type="InterPro" id="IPR014284">
    <property type="entry name" value="RNA_pol_sigma-70_dom"/>
</dbReference>
<evidence type="ECO:0000259" key="7">
    <source>
        <dbReference type="Pfam" id="PF08281"/>
    </source>
</evidence>
<dbReference type="InterPro" id="IPR036388">
    <property type="entry name" value="WH-like_DNA-bd_sf"/>
</dbReference>
<feature type="domain" description="RNA polymerase sigma-70 region 2" evidence="6">
    <location>
        <begin position="26"/>
        <end position="93"/>
    </location>
</feature>
<dbReference type="Pfam" id="PF08281">
    <property type="entry name" value="Sigma70_r4_2"/>
    <property type="match status" value="1"/>
</dbReference>
<dbReference type="SUPFAM" id="SSF88659">
    <property type="entry name" value="Sigma3 and sigma4 domains of RNA polymerase sigma factors"/>
    <property type="match status" value="1"/>
</dbReference>
<dbReference type="OrthoDB" id="9798255at2"/>
<evidence type="ECO:0000313" key="9">
    <source>
        <dbReference type="Proteomes" id="UP000282184"/>
    </source>
</evidence>
<keyword evidence="5" id="KW-0804">Transcription</keyword>
<dbReference type="PANTHER" id="PTHR43133:SF52">
    <property type="entry name" value="ECF RNA POLYMERASE SIGMA FACTOR SIGL"/>
    <property type="match status" value="1"/>
</dbReference>
<dbReference type="GO" id="GO:0016987">
    <property type="term" value="F:sigma factor activity"/>
    <property type="evidence" value="ECO:0007669"/>
    <property type="project" value="UniProtKB-KW"/>
</dbReference>
<dbReference type="GO" id="GO:0006352">
    <property type="term" value="P:DNA-templated transcription initiation"/>
    <property type="evidence" value="ECO:0007669"/>
    <property type="project" value="InterPro"/>
</dbReference>
<evidence type="ECO:0000256" key="4">
    <source>
        <dbReference type="ARBA" id="ARBA00023125"/>
    </source>
</evidence>
<dbReference type="InterPro" id="IPR013325">
    <property type="entry name" value="RNA_pol_sigma_r2"/>
</dbReference>
<name>A0A431TVL5_9BACT</name>
<dbReference type="AlphaFoldDB" id="A0A431TVL5"/>
<dbReference type="SUPFAM" id="SSF88946">
    <property type="entry name" value="Sigma2 domain of RNA polymerase sigma factors"/>
    <property type="match status" value="1"/>
</dbReference>
<dbReference type="PANTHER" id="PTHR43133">
    <property type="entry name" value="RNA POLYMERASE ECF-TYPE SIGMA FACTO"/>
    <property type="match status" value="1"/>
</dbReference>
<feature type="domain" description="RNA polymerase sigma factor 70 region 4 type 2" evidence="7">
    <location>
        <begin position="126"/>
        <end position="176"/>
    </location>
</feature>
<comment type="similarity">
    <text evidence="1">Belongs to the sigma-70 factor family. ECF subfamily.</text>
</comment>
<protein>
    <submittedName>
        <fullName evidence="8">RNA polymerase sigma factor</fullName>
    </submittedName>
</protein>
<evidence type="ECO:0000256" key="5">
    <source>
        <dbReference type="ARBA" id="ARBA00023163"/>
    </source>
</evidence>
<evidence type="ECO:0000256" key="3">
    <source>
        <dbReference type="ARBA" id="ARBA00023082"/>
    </source>
</evidence>
<keyword evidence="9" id="KW-1185">Reference proteome</keyword>
<dbReference type="Gene3D" id="1.10.10.10">
    <property type="entry name" value="Winged helix-like DNA-binding domain superfamily/Winged helix DNA-binding domain"/>
    <property type="match status" value="1"/>
</dbReference>
<dbReference type="NCBIfam" id="TIGR02937">
    <property type="entry name" value="sigma70-ECF"/>
    <property type="match status" value="1"/>
</dbReference>
<organism evidence="8 9">
    <name type="scientific">Hymenobacter gummosus</name>
    <dbReference type="NCBI Taxonomy" id="1776032"/>
    <lineage>
        <taxon>Bacteria</taxon>
        <taxon>Pseudomonadati</taxon>
        <taxon>Bacteroidota</taxon>
        <taxon>Cytophagia</taxon>
        <taxon>Cytophagales</taxon>
        <taxon>Hymenobacteraceae</taxon>
        <taxon>Hymenobacter</taxon>
    </lineage>
</organism>
<evidence type="ECO:0000259" key="6">
    <source>
        <dbReference type="Pfam" id="PF04542"/>
    </source>
</evidence>
<dbReference type="InterPro" id="IPR013324">
    <property type="entry name" value="RNA_pol_sigma_r3/r4-like"/>
</dbReference>
<reference evidence="8 9" key="1">
    <citation type="submission" date="2018-12" db="EMBL/GenBank/DDBJ databases">
        <title>Hymenobacter gummosus sp. nov., isolated from a spring.</title>
        <authorList>
            <person name="Nie L."/>
        </authorList>
    </citation>
    <scope>NUCLEOTIDE SEQUENCE [LARGE SCALE GENOMIC DNA]</scope>
    <source>
        <strain evidence="8 9">KCTC 52166</strain>
    </source>
</reference>
<dbReference type="EMBL" id="RXOF01000021">
    <property type="protein sequence ID" value="RTQ45290.1"/>
    <property type="molecule type" value="Genomic_DNA"/>
</dbReference>
<evidence type="ECO:0000256" key="1">
    <source>
        <dbReference type="ARBA" id="ARBA00010641"/>
    </source>
</evidence>
<dbReference type="Proteomes" id="UP000282184">
    <property type="component" value="Unassembled WGS sequence"/>
</dbReference>
<dbReference type="RefSeq" id="WP_126696103.1">
    <property type="nucleotide sequence ID" value="NZ_RXOF01000021.1"/>
</dbReference>
<proteinExistence type="inferred from homology"/>
<accession>A0A431TVL5</accession>
<dbReference type="InterPro" id="IPR007627">
    <property type="entry name" value="RNA_pol_sigma70_r2"/>
</dbReference>
<keyword evidence="4" id="KW-0238">DNA-binding</keyword>
<gene>
    <name evidence="8" type="ORF">EJV47_25775</name>
</gene>
<keyword evidence="3" id="KW-0731">Sigma factor</keyword>
<evidence type="ECO:0000256" key="2">
    <source>
        <dbReference type="ARBA" id="ARBA00023015"/>
    </source>
</evidence>
<dbReference type="InterPro" id="IPR039425">
    <property type="entry name" value="RNA_pol_sigma-70-like"/>
</dbReference>
<comment type="caution">
    <text evidence="8">The sequence shown here is derived from an EMBL/GenBank/DDBJ whole genome shotgun (WGS) entry which is preliminary data.</text>
</comment>
<keyword evidence="2" id="KW-0805">Transcription regulation</keyword>